<evidence type="ECO:0000313" key="6">
    <source>
        <dbReference type="Proteomes" id="UP000823388"/>
    </source>
</evidence>
<dbReference type="Gene3D" id="2.130.10.10">
    <property type="entry name" value="YVTN repeat-like/Quinoprotein amine dehydrogenase"/>
    <property type="match status" value="3"/>
</dbReference>
<evidence type="ECO:0000256" key="1">
    <source>
        <dbReference type="SAM" id="MobiDB-lite"/>
    </source>
</evidence>
<dbReference type="EMBL" id="CM029037">
    <property type="protein sequence ID" value="KAG2655859.1"/>
    <property type="molecule type" value="Genomic_DNA"/>
</dbReference>
<comment type="caution">
    <text evidence="5">The sequence shown here is derived from an EMBL/GenBank/DDBJ whole genome shotgun (WGS) entry which is preliminary data.</text>
</comment>
<dbReference type="Pfam" id="PF23753">
    <property type="entry name" value="TPR_WDR11"/>
    <property type="match status" value="1"/>
</dbReference>
<evidence type="ECO:0000259" key="3">
    <source>
        <dbReference type="Pfam" id="PF23752"/>
    </source>
</evidence>
<reference evidence="5 6" key="1">
    <citation type="submission" date="2020-05" db="EMBL/GenBank/DDBJ databases">
        <title>WGS assembly of Panicum virgatum.</title>
        <authorList>
            <person name="Lovell J.T."/>
            <person name="Jenkins J."/>
            <person name="Shu S."/>
            <person name="Juenger T.E."/>
            <person name="Schmutz J."/>
        </authorList>
    </citation>
    <scope>NUCLEOTIDE SEQUENCE [LARGE SCALE GENOMIC DNA]</scope>
    <source>
        <strain evidence="6">cv. AP13</strain>
    </source>
</reference>
<dbReference type="SUPFAM" id="SSF50978">
    <property type="entry name" value="WD40 repeat-like"/>
    <property type="match status" value="1"/>
</dbReference>
<feature type="region of interest" description="Disordered" evidence="1">
    <location>
        <begin position="641"/>
        <end position="668"/>
    </location>
</feature>
<feature type="compositionally biased region" description="Polar residues" evidence="1">
    <location>
        <begin position="1242"/>
        <end position="1253"/>
    </location>
</feature>
<dbReference type="InterPro" id="IPR011047">
    <property type="entry name" value="Quinoprotein_ADH-like_sf"/>
</dbReference>
<keyword evidence="6" id="KW-1185">Reference proteome</keyword>
<evidence type="ECO:0008006" key="7">
    <source>
        <dbReference type="Google" id="ProtNLM"/>
    </source>
</evidence>
<dbReference type="PANTHER" id="PTHR14593">
    <property type="entry name" value="WD REPEAT-CONTAINING PROTEIN 11"/>
    <property type="match status" value="1"/>
</dbReference>
<dbReference type="Pfam" id="PF23751">
    <property type="entry name" value="Beta-prop_WDR11_1st"/>
    <property type="match status" value="1"/>
</dbReference>
<evidence type="ECO:0000313" key="5">
    <source>
        <dbReference type="EMBL" id="KAG2655859.1"/>
    </source>
</evidence>
<dbReference type="InterPro" id="IPR057852">
    <property type="entry name" value="Beta-prop_WDR11_1st"/>
</dbReference>
<accession>A0A8T0XK83</accession>
<evidence type="ECO:0000259" key="2">
    <source>
        <dbReference type="Pfam" id="PF23751"/>
    </source>
</evidence>
<dbReference type="PANTHER" id="PTHR14593:SF5">
    <property type="entry name" value="WD REPEAT-CONTAINING PROTEIN 11"/>
    <property type="match status" value="1"/>
</dbReference>
<dbReference type="SMART" id="SM00320">
    <property type="entry name" value="WD40"/>
    <property type="match status" value="5"/>
</dbReference>
<sequence>MASSAAPPASPSSRSLGNAAGAGGSATAMMLPGPPGRGNGGCIDLSPTGLLAHGAGSSVVVTDPRSMQLLCVLPMPSAALASFVTAVRWAPPAAPSSLAGDDDDCRPLRLAAGDRHGRIAVWDARARAVLCWLNLDEVRSVAPGSSGGVQDLCWVHHAAGWLLASIHGPSLLCIWETSNNPRVLWMFDAAPEYLSSVRCDPFDARHLCAIGLRGFLLSAIVRHDSDISLQEHRITCGAGYVAELQRLEKEMAAPAPAPALAAFPLFAARLCFSPLWRHILFVTFPRELIVFDLSYSTALSVTPLPRGIGKFSDVMADPDLDLLYCTHTDGKLSIWKRKEGEQVHLLCAVEELMPSIGTVVPPPAVLAATIWQSESIFRNIDKQCQDLAQTQPSHSFITDTNSDQNVCQGTMTYLTSISEDGKIWSWLLTFDKSAHPNKATLGRQSHSNAASATTCSSRPDFTIKINLTGQLHLLSSTVTTLAVPSPSLLATVARGGNNPAPAVPLVALGTQNGTIEVVDVVANAVSVSFSVHSSTVRGLRWLGNSRLVSFSYNQANDKTGGYNNKLVITCLRSGLNRAFRVLQKPERAPIRALRASSSGRYLLILFRDAPVEVWAMTKNPMMLRSLALPFTVLEWTLPAAPRPGQNASSKQSSTSKERSSETSGAENSDETCESFAFALVNGALGVFEVHGRRIRDFRPKWPSSSFASSDGLVTAMAYRLPHVVMGDRSGNIRWWDVTTGLSSSFSTHREGIRRIKFSPVVNGDRSRGRIAVLFYDNTFSIFDLDSPDPLANALLQPQSPGTLVLELDWLSTRTKKDEPLVLCIAGADSSFRLIEVNIDAKGSSVSKPVVMKERFRPMPFCLPVLFPTAHALAVRMILQLGVKPSWFECNNSDKLGRDSFKVAPAFGDLRSYMIETTLPPIGDTVVAELLLKVLEPYRKEGCILDDGRARLYSAIVNKGTYARFAFAAAIFGDVQEALFWLQLPQALRHFLDKSTTRSREKMSQSNLHPDPEQGSTLNQISSRERSASGKLIKNATNYGQLSSMAFKQEQLWFNANERIPWHDKLDGEEALQKRVHELVSLGNLETAVSLLLSTPPEGSNFYPNALRAVVLSSAVSQSLHELAVKVVAANMVRTDKSLSGTHLLCAVGRYQEACSQLQDAGCWNDAATLASSHLHGSDYARVLQRWADYVLRGEQNMWRALILYVAAGALPEALDTLRKNQRPDTAAIFLLACHEIYSQIATESEPTEDTSGSEPMPEQTEKLRFPSKNVAEEDLIAVSEVFGQYQQKLVHLCMDTEPSAY</sequence>
<dbReference type="InterPro" id="IPR001680">
    <property type="entry name" value="WD40_rpt"/>
</dbReference>
<dbReference type="InterPro" id="IPR039694">
    <property type="entry name" value="WDR11"/>
</dbReference>
<feature type="compositionally biased region" description="Polar residues" evidence="1">
    <location>
        <begin position="1003"/>
        <end position="1020"/>
    </location>
</feature>
<dbReference type="OrthoDB" id="1291858at2759"/>
<dbReference type="Pfam" id="PF23752">
    <property type="entry name" value="Beta-prop_WDR11_2nd"/>
    <property type="match status" value="1"/>
</dbReference>
<feature type="domain" description="WDR11 first beta-propeller" evidence="2">
    <location>
        <begin position="33"/>
        <end position="453"/>
    </location>
</feature>
<gene>
    <name evidence="5" type="ORF">PVAP13_1KG041277</name>
</gene>
<proteinExistence type="predicted"/>
<feature type="domain" description="WDR11 TPR" evidence="4">
    <location>
        <begin position="886"/>
        <end position="1293"/>
    </location>
</feature>
<dbReference type="SUPFAM" id="SSF50998">
    <property type="entry name" value="Quinoprotein alcohol dehydrogenase-like"/>
    <property type="match status" value="1"/>
</dbReference>
<dbReference type="FunFam" id="2.130.10.10:FF:001508">
    <property type="entry name" value="Transducin family protein / WD-40 repeat family protein"/>
    <property type="match status" value="1"/>
</dbReference>
<feature type="compositionally biased region" description="Low complexity" evidence="1">
    <location>
        <begin position="1"/>
        <end position="19"/>
    </location>
</feature>
<name>A0A8T0XK83_PANVG</name>
<feature type="region of interest" description="Disordered" evidence="1">
    <location>
        <begin position="997"/>
        <end position="1020"/>
    </location>
</feature>
<feature type="region of interest" description="Disordered" evidence="1">
    <location>
        <begin position="1242"/>
        <end position="1262"/>
    </location>
</feature>
<organism evidence="5 6">
    <name type="scientific">Panicum virgatum</name>
    <name type="common">Blackwell switchgrass</name>
    <dbReference type="NCBI Taxonomy" id="38727"/>
    <lineage>
        <taxon>Eukaryota</taxon>
        <taxon>Viridiplantae</taxon>
        <taxon>Streptophyta</taxon>
        <taxon>Embryophyta</taxon>
        <taxon>Tracheophyta</taxon>
        <taxon>Spermatophyta</taxon>
        <taxon>Magnoliopsida</taxon>
        <taxon>Liliopsida</taxon>
        <taxon>Poales</taxon>
        <taxon>Poaceae</taxon>
        <taxon>PACMAD clade</taxon>
        <taxon>Panicoideae</taxon>
        <taxon>Panicodae</taxon>
        <taxon>Paniceae</taxon>
        <taxon>Panicinae</taxon>
        <taxon>Panicum</taxon>
        <taxon>Panicum sect. Hiantes</taxon>
    </lineage>
</organism>
<dbReference type="Proteomes" id="UP000823388">
    <property type="component" value="Chromosome 1K"/>
</dbReference>
<dbReference type="FunFam" id="2.130.10.10:FF:001078">
    <property type="entry name" value="Transducin family protein / WD-40 repeat family protein"/>
    <property type="match status" value="1"/>
</dbReference>
<dbReference type="GO" id="GO:0005737">
    <property type="term" value="C:cytoplasm"/>
    <property type="evidence" value="ECO:0007669"/>
    <property type="project" value="TreeGrafter"/>
</dbReference>
<dbReference type="InterPro" id="IPR015943">
    <property type="entry name" value="WD40/YVTN_repeat-like_dom_sf"/>
</dbReference>
<feature type="region of interest" description="Disordered" evidence="1">
    <location>
        <begin position="1"/>
        <end position="33"/>
    </location>
</feature>
<evidence type="ECO:0000259" key="4">
    <source>
        <dbReference type="Pfam" id="PF23753"/>
    </source>
</evidence>
<dbReference type="InterPro" id="IPR057853">
    <property type="entry name" value="Beta-prop_WDR11_2nd"/>
</dbReference>
<protein>
    <recommendedName>
        <fullName evidence="7">Transducin family protein / WD-40 repeat family protein</fullName>
    </recommendedName>
</protein>
<dbReference type="InterPro" id="IPR036322">
    <property type="entry name" value="WD40_repeat_dom_sf"/>
</dbReference>
<dbReference type="InterPro" id="IPR057854">
    <property type="entry name" value="TPR_WDR11"/>
</dbReference>
<feature type="domain" description="WDR11 second beta-propeller" evidence="3">
    <location>
        <begin position="473"/>
        <end position="858"/>
    </location>
</feature>
<dbReference type="FunFam" id="2.130.10.10:FF:001421">
    <property type="entry name" value="Transducin family protein / WD-40 repeat family protein"/>
    <property type="match status" value="1"/>
</dbReference>